<feature type="domain" description="Transcription regulator PadR N-terminal" evidence="1">
    <location>
        <begin position="5"/>
        <end position="76"/>
    </location>
</feature>
<dbReference type="InterPro" id="IPR018309">
    <property type="entry name" value="Tscrpt_reg_PadR_C"/>
</dbReference>
<proteinExistence type="predicted"/>
<evidence type="ECO:0000313" key="4">
    <source>
        <dbReference type="Proteomes" id="UP000650466"/>
    </source>
</evidence>
<evidence type="ECO:0000259" key="1">
    <source>
        <dbReference type="Pfam" id="PF03551"/>
    </source>
</evidence>
<comment type="caution">
    <text evidence="3">The sequence shown here is derived from an EMBL/GenBank/DDBJ whole genome shotgun (WGS) entry which is preliminary data.</text>
</comment>
<feature type="domain" description="Transcription regulator PadR C-terminal" evidence="2">
    <location>
        <begin position="94"/>
        <end position="175"/>
    </location>
</feature>
<keyword evidence="4" id="KW-1185">Reference proteome</keyword>
<accession>A0A926QJ89</accession>
<dbReference type="Pfam" id="PF03551">
    <property type="entry name" value="PadR"/>
    <property type="match status" value="1"/>
</dbReference>
<dbReference type="AlphaFoldDB" id="A0A926QJ89"/>
<dbReference type="RefSeq" id="WP_188175099.1">
    <property type="nucleotide sequence ID" value="NZ_JACVVD010000004.1"/>
</dbReference>
<dbReference type="Pfam" id="PF10400">
    <property type="entry name" value="Vir_act_alpha_C"/>
    <property type="match status" value="1"/>
</dbReference>
<reference evidence="3" key="1">
    <citation type="submission" date="2020-09" db="EMBL/GenBank/DDBJ databases">
        <title>Draft Genome Sequence of Paenibacillus sp. WST5.</title>
        <authorList>
            <person name="Bao Z."/>
        </authorList>
    </citation>
    <scope>NUCLEOTIDE SEQUENCE</scope>
    <source>
        <strain evidence="3">WST5</strain>
    </source>
</reference>
<dbReference type="Gene3D" id="1.10.10.10">
    <property type="entry name" value="Winged helix-like DNA-binding domain superfamily/Winged helix DNA-binding domain"/>
    <property type="match status" value="1"/>
</dbReference>
<dbReference type="Proteomes" id="UP000650466">
    <property type="component" value="Unassembled WGS sequence"/>
</dbReference>
<sequence>MEFVILGLLLIRNLTQYDIKNVLQQKVSPFFSASLGSIQAALKKLESNGHVELTEVVESGRRKKIYAINNLGRQYFMDWMLSSIAPNRLEQDVTTRLFFLGFMPQPKRVELVKAVVTHLESTVHEFEASFTEATQKEVPEHLKQVVKYQLKTLDLGLFYHRSMLEWFNELLTELEGSPHEQRNE</sequence>
<dbReference type="PANTHER" id="PTHR43252:SF6">
    <property type="entry name" value="NEGATIVE TRANSCRIPTION REGULATOR PADR"/>
    <property type="match status" value="1"/>
</dbReference>
<gene>
    <name evidence="3" type="ORF">ICC18_14385</name>
</gene>
<dbReference type="PANTHER" id="PTHR43252">
    <property type="entry name" value="TRANSCRIPTIONAL REGULATOR YQJI"/>
    <property type="match status" value="1"/>
</dbReference>
<evidence type="ECO:0000259" key="2">
    <source>
        <dbReference type="Pfam" id="PF10400"/>
    </source>
</evidence>
<name>A0A926QJ89_9BACL</name>
<dbReference type="InterPro" id="IPR005149">
    <property type="entry name" value="Tscrpt_reg_PadR_N"/>
</dbReference>
<dbReference type="InterPro" id="IPR036388">
    <property type="entry name" value="WH-like_DNA-bd_sf"/>
</dbReference>
<dbReference type="SUPFAM" id="SSF46785">
    <property type="entry name" value="Winged helix' DNA-binding domain"/>
    <property type="match status" value="1"/>
</dbReference>
<dbReference type="EMBL" id="JACVVD010000004">
    <property type="protein sequence ID" value="MBD0381310.1"/>
    <property type="molecule type" value="Genomic_DNA"/>
</dbReference>
<organism evidence="3 4">
    <name type="scientific">Paenibacillus sedimenti</name>
    <dbReference type="NCBI Taxonomy" id="2770274"/>
    <lineage>
        <taxon>Bacteria</taxon>
        <taxon>Bacillati</taxon>
        <taxon>Bacillota</taxon>
        <taxon>Bacilli</taxon>
        <taxon>Bacillales</taxon>
        <taxon>Paenibacillaceae</taxon>
        <taxon>Paenibacillus</taxon>
    </lineage>
</organism>
<evidence type="ECO:0000313" key="3">
    <source>
        <dbReference type="EMBL" id="MBD0381310.1"/>
    </source>
</evidence>
<dbReference type="InterPro" id="IPR036390">
    <property type="entry name" value="WH_DNA-bd_sf"/>
</dbReference>
<protein>
    <submittedName>
        <fullName evidence="3">PadR family transcriptional regulator</fullName>
    </submittedName>
</protein>